<dbReference type="Gene3D" id="3.90.700.10">
    <property type="entry name" value="Succinate dehydrogenase/fumarate reductase flavoprotein, catalytic domain"/>
    <property type="match status" value="1"/>
</dbReference>
<evidence type="ECO:0000313" key="2">
    <source>
        <dbReference type="Proteomes" id="UP000595917"/>
    </source>
</evidence>
<dbReference type="InterPro" id="IPR027477">
    <property type="entry name" value="Succ_DH/fumarate_Rdtase_cat_sf"/>
</dbReference>
<protein>
    <submittedName>
        <fullName evidence="1">Uncharacterized protein</fullName>
    </submittedName>
</protein>
<organism evidence="1 2">
    <name type="scientific">Breznakiella homolactica</name>
    <dbReference type="NCBI Taxonomy" id="2798577"/>
    <lineage>
        <taxon>Bacteria</taxon>
        <taxon>Pseudomonadati</taxon>
        <taxon>Spirochaetota</taxon>
        <taxon>Spirochaetia</taxon>
        <taxon>Spirochaetales</taxon>
        <taxon>Breznakiellaceae</taxon>
        <taxon>Breznakiella</taxon>
    </lineage>
</organism>
<accession>A0A7T7XMM1</accession>
<sequence>MSAFNSYADTGRDPDFRRFNFNGNAEQGPYVIISMRMACHLTCGGLISDTGALPSGGFSICFDQYAASYL</sequence>
<dbReference type="AlphaFoldDB" id="A0A7T7XMM1"/>
<name>A0A7T7XMM1_9SPIR</name>
<proteinExistence type="predicted"/>
<dbReference type="EMBL" id="CP067089">
    <property type="protein sequence ID" value="QQO09159.1"/>
    <property type="molecule type" value="Genomic_DNA"/>
</dbReference>
<keyword evidence="2" id="KW-1185">Reference proteome</keyword>
<dbReference type="SUPFAM" id="SSF56425">
    <property type="entry name" value="Succinate dehydrogenase/fumarate reductase flavoprotein, catalytic domain"/>
    <property type="match status" value="1"/>
</dbReference>
<dbReference type="KEGG" id="bhc:JFL75_19875"/>
<dbReference type="Proteomes" id="UP000595917">
    <property type="component" value="Chromosome"/>
</dbReference>
<evidence type="ECO:0000313" key="1">
    <source>
        <dbReference type="EMBL" id="QQO09159.1"/>
    </source>
</evidence>
<gene>
    <name evidence="1" type="ORF">JFL75_19875</name>
</gene>
<reference evidence="1" key="1">
    <citation type="submission" date="2021-01" db="EMBL/GenBank/DDBJ databases">
        <title>Description of Breznakiella homolactica.</title>
        <authorList>
            <person name="Song Y."/>
            <person name="Brune A."/>
        </authorList>
    </citation>
    <scope>NUCLEOTIDE SEQUENCE</scope>
    <source>
        <strain evidence="1">RmG30</strain>
    </source>
</reference>